<feature type="region of interest" description="Disordered" evidence="1">
    <location>
        <begin position="1"/>
        <end position="23"/>
    </location>
</feature>
<dbReference type="Proteomes" id="UP000188268">
    <property type="component" value="Unassembled WGS sequence"/>
</dbReference>
<sequence>MASDRLAIDDLGEEPESTIPHFY</sequence>
<proteinExistence type="predicted"/>
<comment type="caution">
    <text evidence="2">The sequence shown here is derived from an EMBL/GenBank/DDBJ whole genome shotgun (WGS) entry which is preliminary data.</text>
</comment>
<name>A0A1R3KVZ5_COCAP</name>
<protein>
    <submittedName>
        <fullName evidence="2">Uncharacterized protein</fullName>
    </submittedName>
</protein>
<gene>
    <name evidence="2" type="ORF">CCACVL1_00600</name>
</gene>
<evidence type="ECO:0000256" key="1">
    <source>
        <dbReference type="SAM" id="MobiDB-lite"/>
    </source>
</evidence>
<evidence type="ECO:0000313" key="2">
    <source>
        <dbReference type="EMBL" id="OMP11245.1"/>
    </source>
</evidence>
<dbReference type="Gramene" id="OMP11245">
    <property type="protein sequence ID" value="OMP11245"/>
    <property type="gene ID" value="CCACVL1_00600"/>
</dbReference>
<reference evidence="2 3" key="1">
    <citation type="submission" date="2013-09" db="EMBL/GenBank/DDBJ databases">
        <title>Corchorus capsularis genome sequencing.</title>
        <authorList>
            <person name="Alam M."/>
            <person name="Haque M.S."/>
            <person name="Islam M.S."/>
            <person name="Emdad E.M."/>
            <person name="Islam M.M."/>
            <person name="Ahmed B."/>
            <person name="Halim A."/>
            <person name="Hossen Q.M.M."/>
            <person name="Hossain M.Z."/>
            <person name="Ahmed R."/>
            <person name="Khan M.M."/>
            <person name="Islam R."/>
            <person name="Rashid M.M."/>
            <person name="Khan S.A."/>
            <person name="Rahman M.S."/>
            <person name="Alam M."/>
        </authorList>
    </citation>
    <scope>NUCLEOTIDE SEQUENCE [LARGE SCALE GENOMIC DNA]</scope>
    <source>
        <strain evidence="3">cv. CVL-1</strain>
        <tissue evidence="2">Whole seedling</tissue>
    </source>
</reference>
<dbReference type="EMBL" id="AWWV01001446">
    <property type="protein sequence ID" value="OMP11245.1"/>
    <property type="molecule type" value="Genomic_DNA"/>
</dbReference>
<organism evidence="2 3">
    <name type="scientific">Corchorus capsularis</name>
    <name type="common">Jute</name>
    <dbReference type="NCBI Taxonomy" id="210143"/>
    <lineage>
        <taxon>Eukaryota</taxon>
        <taxon>Viridiplantae</taxon>
        <taxon>Streptophyta</taxon>
        <taxon>Embryophyta</taxon>
        <taxon>Tracheophyta</taxon>
        <taxon>Spermatophyta</taxon>
        <taxon>Magnoliopsida</taxon>
        <taxon>eudicotyledons</taxon>
        <taxon>Gunneridae</taxon>
        <taxon>Pentapetalae</taxon>
        <taxon>rosids</taxon>
        <taxon>malvids</taxon>
        <taxon>Malvales</taxon>
        <taxon>Malvaceae</taxon>
        <taxon>Grewioideae</taxon>
        <taxon>Apeibeae</taxon>
        <taxon>Corchorus</taxon>
    </lineage>
</organism>
<evidence type="ECO:0000313" key="3">
    <source>
        <dbReference type="Proteomes" id="UP000188268"/>
    </source>
</evidence>
<dbReference type="AlphaFoldDB" id="A0A1R3KVZ5"/>
<keyword evidence="3" id="KW-1185">Reference proteome</keyword>
<accession>A0A1R3KVZ5</accession>